<dbReference type="Proteomes" id="UP000299102">
    <property type="component" value="Unassembled WGS sequence"/>
</dbReference>
<protein>
    <submittedName>
        <fullName evidence="1">Uncharacterized protein</fullName>
    </submittedName>
</protein>
<dbReference type="EMBL" id="BGZK01000955">
    <property type="protein sequence ID" value="GBP66339.1"/>
    <property type="molecule type" value="Genomic_DNA"/>
</dbReference>
<dbReference type="AlphaFoldDB" id="A0A4C1XVQ9"/>
<organism evidence="1 2">
    <name type="scientific">Eumeta variegata</name>
    <name type="common">Bagworm moth</name>
    <name type="synonym">Eumeta japonica</name>
    <dbReference type="NCBI Taxonomy" id="151549"/>
    <lineage>
        <taxon>Eukaryota</taxon>
        <taxon>Metazoa</taxon>
        <taxon>Ecdysozoa</taxon>
        <taxon>Arthropoda</taxon>
        <taxon>Hexapoda</taxon>
        <taxon>Insecta</taxon>
        <taxon>Pterygota</taxon>
        <taxon>Neoptera</taxon>
        <taxon>Endopterygota</taxon>
        <taxon>Lepidoptera</taxon>
        <taxon>Glossata</taxon>
        <taxon>Ditrysia</taxon>
        <taxon>Tineoidea</taxon>
        <taxon>Psychidae</taxon>
        <taxon>Oiketicinae</taxon>
        <taxon>Eumeta</taxon>
    </lineage>
</organism>
<name>A0A4C1XVQ9_EUMVA</name>
<proteinExistence type="predicted"/>
<accession>A0A4C1XVQ9</accession>
<keyword evidence="2" id="KW-1185">Reference proteome</keyword>
<reference evidence="1 2" key="1">
    <citation type="journal article" date="2019" name="Commun. Biol.">
        <title>The bagworm genome reveals a unique fibroin gene that provides high tensile strength.</title>
        <authorList>
            <person name="Kono N."/>
            <person name="Nakamura H."/>
            <person name="Ohtoshi R."/>
            <person name="Tomita M."/>
            <person name="Numata K."/>
            <person name="Arakawa K."/>
        </authorList>
    </citation>
    <scope>NUCLEOTIDE SEQUENCE [LARGE SCALE GENOMIC DNA]</scope>
</reference>
<gene>
    <name evidence="1" type="ORF">EVAR_88449_1</name>
</gene>
<comment type="caution">
    <text evidence="1">The sequence shown here is derived from an EMBL/GenBank/DDBJ whole genome shotgun (WGS) entry which is preliminary data.</text>
</comment>
<evidence type="ECO:0000313" key="1">
    <source>
        <dbReference type="EMBL" id="GBP66339.1"/>
    </source>
</evidence>
<evidence type="ECO:0000313" key="2">
    <source>
        <dbReference type="Proteomes" id="UP000299102"/>
    </source>
</evidence>
<sequence>MTIYLRGSSQYTILCLDVCDPCDSISAWIYRCDDTTRPGIARQRIISDKDDIADLQCFDRGPAGVVTRADIPEASGSRTYLLAVERRATARGCSSLTR</sequence>